<organism evidence="6 7">
    <name type="scientific">Terrihabitans rhizophilus</name>
    <dbReference type="NCBI Taxonomy" id="3092662"/>
    <lineage>
        <taxon>Bacteria</taxon>
        <taxon>Pseudomonadati</taxon>
        <taxon>Pseudomonadota</taxon>
        <taxon>Alphaproteobacteria</taxon>
        <taxon>Hyphomicrobiales</taxon>
        <taxon>Terrihabitans</taxon>
    </lineage>
</organism>
<evidence type="ECO:0000256" key="4">
    <source>
        <dbReference type="SAM" id="SignalP"/>
    </source>
</evidence>
<dbReference type="Gene3D" id="2.60.40.1220">
    <property type="match status" value="1"/>
</dbReference>
<gene>
    <name evidence="6" type="ORF">SCD90_07570</name>
</gene>
<dbReference type="EMBL" id="JAXAFJ010000003">
    <property type="protein sequence ID" value="MDX6805919.1"/>
    <property type="molecule type" value="Genomic_DNA"/>
</dbReference>
<dbReference type="SUPFAM" id="SSF81296">
    <property type="entry name" value="E set domains"/>
    <property type="match status" value="1"/>
</dbReference>
<accession>A0ABU4RM71</accession>
<dbReference type="Proteomes" id="UP001274321">
    <property type="component" value="Unassembled WGS sequence"/>
</dbReference>
<feature type="domain" description="CopC" evidence="5">
    <location>
        <begin position="27"/>
        <end position="118"/>
    </location>
</feature>
<sequence>MNHRTVLAAFALAIVAGGSASAQCTFDQSYPNANDVIQDAQAAMYLQFMPGIDLQQVRIIDLEKKEYPTDWKPTADDEVFRADFRPAAPLSPGSYLIEWLGDHKRGGHVDSGSVFFTVASGNGPSGPRTLSPAVGSTVSSAPRTGPGSPYPAFLGAGAPRRDP</sequence>
<evidence type="ECO:0000256" key="1">
    <source>
        <dbReference type="ARBA" id="ARBA00022729"/>
    </source>
</evidence>
<feature type="signal peptide" evidence="4">
    <location>
        <begin position="1"/>
        <end position="22"/>
    </location>
</feature>
<keyword evidence="1 4" id="KW-0732">Signal</keyword>
<dbReference type="InterPro" id="IPR014756">
    <property type="entry name" value="Ig_E-set"/>
</dbReference>
<dbReference type="RefSeq" id="WP_319844039.1">
    <property type="nucleotide sequence ID" value="NZ_JAXAFJ010000003.1"/>
</dbReference>
<proteinExistence type="predicted"/>
<name>A0ABU4RM71_9HYPH</name>
<keyword evidence="7" id="KW-1185">Reference proteome</keyword>
<comment type="caution">
    <text evidence="6">The sequence shown here is derived from an EMBL/GenBank/DDBJ whole genome shotgun (WGS) entry which is preliminary data.</text>
</comment>
<evidence type="ECO:0000313" key="6">
    <source>
        <dbReference type="EMBL" id="MDX6805919.1"/>
    </source>
</evidence>
<evidence type="ECO:0000256" key="3">
    <source>
        <dbReference type="SAM" id="MobiDB-lite"/>
    </source>
</evidence>
<evidence type="ECO:0000259" key="5">
    <source>
        <dbReference type="Pfam" id="PF04234"/>
    </source>
</evidence>
<keyword evidence="2" id="KW-0186">Copper</keyword>
<dbReference type="InterPro" id="IPR007348">
    <property type="entry name" value="CopC_dom"/>
</dbReference>
<evidence type="ECO:0000313" key="7">
    <source>
        <dbReference type="Proteomes" id="UP001274321"/>
    </source>
</evidence>
<reference evidence="6 7" key="1">
    <citation type="submission" date="2023-11" db="EMBL/GenBank/DDBJ databases">
        <authorList>
            <person name="Bao R."/>
        </authorList>
    </citation>
    <scope>NUCLEOTIDE SEQUENCE [LARGE SCALE GENOMIC DNA]</scope>
    <source>
        <strain evidence="6 7">PJ23</strain>
    </source>
</reference>
<protein>
    <submittedName>
        <fullName evidence="6">Copper resistance protein CopC</fullName>
    </submittedName>
</protein>
<dbReference type="Pfam" id="PF04234">
    <property type="entry name" value="CopC"/>
    <property type="match status" value="1"/>
</dbReference>
<evidence type="ECO:0000256" key="2">
    <source>
        <dbReference type="ARBA" id="ARBA00023008"/>
    </source>
</evidence>
<feature type="region of interest" description="Disordered" evidence="3">
    <location>
        <begin position="122"/>
        <end position="163"/>
    </location>
</feature>
<dbReference type="InterPro" id="IPR014755">
    <property type="entry name" value="Cu-Rt/internalin_Ig-like"/>
</dbReference>
<feature type="chain" id="PRO_5046668377" evidence="4">
    <location>
        <begin position="23"/>
        <end position="163"/>
    </location>
</feature>